<keyword evidence="5" id="KW-1185">Reference proteome</keyword>
<dbReference type="Proteomes" id="UP000769157">
    <property type="component" value="Unassembled WGS sequence"/>
</dbReference>
<feature type="compositionally biased region" description="Polar residues" evidence="2">
    <location>
        <begin position="31"/>
        <end position="57"/>
    </location>
</feature>
<dbReference type="InterPro" id="IPR037883">
    <property type="entry name" value="Knr4/Smi1-like_sf"/>
</dbReference>
<dbReference type="PANTHER" id="PTHR47432">
    <property type="entry name" value="CELL WALL ASSEMBLY REGULATOR SMI1"/>
    <property type="match status" value="1"/>
</dbReference>
<comment type="similarity">
    <text evidence="1">Belongs to the KNR4/SMI1 family.</text>
</comment>
<evidence type="ECO:0000313" key="4">
    <source>
        <dbReference type="EMBL" id="KAH3663604.1"/>
    </source>
</evidence>
<feature type="region of interest" description="Disordered" evidence="2">
    <location>
        <begin position="29"/>
        <end position="80"/>
    </location>
</feature>
<dbReference type="InterPro" id="IPR009203">
    <property type="entry name" value="Knr4/Smi1"/>
</dbReference>
<dbReference type="RefSeq" id="XP_046059940.1">
    <property type="nucleotide sequence ID" value="XM_046206145.1"/>
</dbReference>
<dbReference type="GO" id="GO:0043332">
    <property type="term" value="C:mating projection tip"/>
    <property type="evidence" value="ECO:0007669"/>
    <property type="project" value="TreeGrafter"/>
</dbReference>
<feature type="compositionally biased region" description="Low complexity" evidence="2">
    <location>
        <begin position="508"/>
        <end position="517"/>
    </location>
</feature>
<dbReference type="SUPFAM" id="SSF160631">
    <property type="entry name" value="SMI1/KNR4-like"/>
    <property type="match status" value="1"/>
</dbReference>
<evidence type="ECO:0000256" key="2">
    <source>
        <dbReference type="SAM" id="MobiDB-lite"/>
    </source>
</evidence>
<dbReference type="SMART" id="SM00860">
    <property type="entry name" value="SMI1_KNR4"/>
    <property type="match status" value="1"/>
</dbReference>
<gene>
    <name evidence="4" type="ORF">OGAPHI_005005</name>
</gene>
<reference evidence="4" key="1">
    <citation type="journal article" date="2021" name="Open Biol.">
        <title>Shared evolutionary footprints suggest mitochondrial oxidative damage underlies multiple complex I losses in fungi.</title>
        <authorList>
            <person name="Schikora-Tamarit M.A."/>
            <person name="Marcet-Houben M."/>
            <person name="Nosek J."/>
            <person name="Gabaldon T."/>
        </authorList>
    </citation>
    <scope>NUCLEOTIDE SEQUENCE</scope>
    <source>
        <strain evidence="4">CBS6075</strain>
    </source>
</reference>
<dbReference type="Gene3D" id="3.40.1580.10">
    <property type="entry name" value="SMI1/KNR4-like"/>
    <property type="match status" value="1"/>
</dbReference>
<dbReference type="Pfam" id="PF09346">
    <property type="entry name" value="SMI1_KNR4"/>
    <property type="match status" value="1"/>
</dbReference>
<proteinExistence type="inferred from homology"/>
<feature type="compositionally biased region" description="Low complexity" evidence="2">
    <location>
        <begin position="58"/>
        <end position="69"/>
    </location>
</feature>
<accession>A0A9P8T2W9</accession>
<dbReference type="InterPro" id="IPR018958">
    <property type="entry name" value="Knr4/Smi1-like_dom"/>
</dbReference>
<evidence type="ECO:0000313" key="5">
    <source>
        <dbReference type="Proteomes" id="UP000769157"/>
    </source>
</evidence>
<feature type="region of interest" description="Disordered" evidence="2">
    <location>
        <begin position="417"/>
        <end position="530"/>
    </location>
</feature>
<dbReference type="EMBL" id="JAEUBE010000366">
    <property type="protein sequence ID" value="KAH3663604.1"/>
    <property type="molecule type" value="Genomic_DNA"/>
</dbReference>
<feature type="compositionally biased region" description="Basic residues" evidence="2">
    <location>
        <begin position="518"/>
        <end position="530"/>
    </location>
</feature>
<dbReference type="InterPro" id="IPR051873">
    <property type="entry name" value="KNR4/SMI1_regulator"/>
</dbReference>
<sequence>MGLLKEIQGFFHSVTTNDHYAAYNTAEPSHLGSSTGHESSQSISMLDNTSSTSLAQFNSRSARNSTSNRPVQYRPGMRSQLNGSDIQMQDYIEGQPPLPSVAAVWEKLDTWMENEFPELGDDMENGATVNDLNAFEEDLSISLPFDVRESIQIHDGQLNLGKKRGLVYGYPLMDLETIAAEVNIWRKVGDRLQKTTEQYASEQILMEGQDKAASTSSFHVQKTKHFAFLDQQKSVPRGAVQEVYYHNQWIPLVKDNEGNNIALDLAPGPKGRWGQIILFGRDFDTKYVVASCFTEFLLNLAEDLEDGKFYIDEIDEDLVYLENGKTHSYFEVLKFRSLALAKSMVGSRLPIGKSGSSVSLLGSPSLAQTQLPRTHSALNDSFVVEDEDQVIPGEDVIKPETSVDEVAGGLKEVDLIETEPKDLIDEPVATETVDKQEQEPETAVSTETEAKEELQQETEPVEPVESAEPAEPTEADSAETADKLEPVDSGVAESGSTDADAEEDTKPPAETTTPATKSKPRKKKNKKSKK</sequence>
<name>A0A9P8T2W9_9ASCO</name>
<evidence type="ECO:0000259" key="3">
    <source>
        <dbReference type="SMART" id="SM00860"/>
    </source>
</evidence>
<feature type="domain" description="Knr4/Smi1-like" evidence="3">
    <location>
        <begin position="126"/>
        <end position="299"/>
    </location>
</feature>
<dbReference type="PIRSF" id="PIRSF017023">
    <property type="entry name" value="KNR4"/>
    <property type="match status" value="1"/>
</dbReference>
<protein>
    <recommendedName>
        <fullName evidence="3">Knr4/Smi1-like domain-containing protein</fullName>
    </recommendedName>
</protein>
<dbReference type="GeneID" id="70236969"/>
<dbReference type="OrthoDB" id="2305498at2759"/>
<comment type="caution">
    <text evidence="4">The sequence shown here is derived from an EMBL/GenBank/DDBJ whole genome shotgun (WGS) entry which is preliminary data.</text>
</comment>
<dbReference type="GO" id="GO:0070880">
    <property type="term" value="P:fungal-type cell wall beta-glucan biosynthetic process"/>
    <property type="evidence" value="ECO:0007669"/>
    <property type="project" value="TreeGrafter"/>
</dbReference>
<reference evidence="4" key="2">
    <citation type="submission" date="2021-01" db="EMBL/GenBank/DDBJ databases">
        <authorList>
            <person name="Schikora-Tamarit M.A."/>
        </authorList>
    </citation>
    <scope>NUCLEOTIDE SEQUENCE</scope>
    <source>
        <strain evidence="4">CBS6075</strain>
    </source>
</reference>
<evidence type="ECO:0000256" key="1">
    <source>
        <dbReference type="ARBA" id="ARBA00005303"/>
    </source>
</evidence>
<dbReference type="PANTHER" id="PTHR47432:SF1">
    <property type="entry name" value="CELL WALL ASSEMBLY REGULATOR SMI1"/>
    <property type="match status" value="1"/>
</dbReference>
<dbReference type="AlphaFoldDB" id="A0A9P8T2W9"/>
<organism evidence="4 5">
    <name type="scientific">Ogataea philodendri</name>
    <dbReference type="NCBI Taxonomy" id="1378263"/>
    <lineage>
        <taxon>Eukaryota</taxon>
        <taxon>Fungi</taxon>
        <taxon>Dikarya</taxon>
        <taxon>Ascomycota</taxon>
        <taxon>Saccharomycotina</taxon>
        <taxon>Pichiomycetes</taxon>
        <taxon>Pichiales</taxon>
        <taxon>Pichiaceae</taxon>
        <taxon>Ogataea</taxon>
    </lineage>
</organism>